<organism evidence="1 2">
    <name type="scientific">Dendrothele bispora (strain CBS 962.96)</name>
    <dbReference type="NCBI Taxonomy" id="1314807"/>
    <lineage>
        <taxon>Eukaryota</taxon>
        <taxon>Fungi</taxon>
        <taxon>Dikarya</taxon>
        <taxon>Basidiomycota</taxon>
        <taxon>Agaricomycotina</taxon>
        <taxon>Agaricomycetes</taxon>
        <taxon>Agaricomycetidae</taxon>
        <taxon>Agaricales</taxon>
        <taxon>Agaricales incertae sedis</taxon>
        <taxon>Dendrothele</taxon>
    </lineage>
</organism>
<gene>
    <name evidence="1" type="ORF">K435DRAFT_565370</name>
</gene>
<dbReference type="EMBL" id="ML179114">
    <property type="protein sequence ID" value="THU99774.1"/>
    <property type="molecule type" value="Genomic_DNA"/>
</dbReference>
<dbReference type="Proteomes" id="UP000297245">
    <property type="component" value="Unassembled WGS sequence"/>
</dbReference>
<protein>
    <submittedName>
        <fullName evidence="1">Uncharacterized protein</fullName>
    </submittedName>
</protein>
<feature type="non-terminal residue" evidence="1">
    <location>
        <position position="86"/>
    </location>
</feature>
<sequence>QTSLWYNPNRNGSETYKHFQRPVLVNFHGKTMYRFACLKNPSVHLHHAPYEDSTGNFKKHIDKCDPKEKGNIAQFAAGSTYSAARF</sequence>
<proteinExistence type="predicted"/>
<keyword evidence="2" id="KW-1185">Reference proteome</keyword>
<feature type="non-terminal residue" evidence="1">
    <location>
        <position position="1"/>
    </location>
</feature>
<accession>A0A4S8MBB2</accession>
<dbReference type="OrthoDB" id="3247971at2759"/>
<evidence type="ECO:0000313" key="1">
    <source>
        <dbReference type="EMBL" id="THU99774.1"/>
    </source>
</evidence>
<reference evidence="1 2" key="1">
    <citation type="journal article" date="2019" name="Nat. Ecol. Evol.">
        <title>Megaphylogeny resolves global patterns of mushroom evolution.</title>
        <authorList>
            <person name="Varga T."/>
            <person name="Krizsan K."/>
            <person name="Foldi C."/>
            <person name="Dima B."/>
            <person name="Sanchez-Garcia M."/>
            <person name="Sanchez-Ramirez S."/>
            <person name="Szollosi G.J."/>
            <person name="Szarkandi J.G."/>
            <person name="Papp V."/>
            <person name="Albert L."/>
            <person name="Andreopoulos W."/>
            <person name="Angelini C."/>
            <person name="Antonin V."/>
            <person name="Barry K.W."/>
            <person name="Bougher N.L."/>
            <person name="Buchanan P."/>
            <person name="Buyck B."/>
            <person name="Bense V."/>
            <person name="Catcheside P."/>
            <person name="Chovatia M."/>
            <person name="Cooper J."/>
            <person name="Damon W."/>
            <person name="Desjardin D."/>
            <person name="Finy P."/>
            <person name="Geml J."/>
            <person name="Haridas S."/>
            <person name="Hughes K."/>
            <person name="Justo A."/>
            <person name="Karasinski D."/>
            <person name="Kautmanova I."/>
            <person name="Kiss B."/>
            <person name="Kocsube S."/>
            <person name="Kotiranta H."/>
            <person name="LaButti K.M."/>
            <person name="Lechner B.E."/>
            <person name="Liimatainen K."/>
            <person name="Lipzen A."/>
            <person name="Lukacs Z."/>
            <person name="Mihaltcheva S."/>
            <person name="Morgado L.N."/>
            <person name="Niskanen T."/>
            <person name="Noordeloos M.E."/>
            <person name="Ohm R.A."/>
            <person name="Ortiz-Santana B."/>
            <person name="Ovrebo C."/>
            <person name="Racz N."/>
            <person name="Riley R."/>
            <person name="Savchenko A."/>
            <person name="Shiryaev A."/>
            <person name="Soop K."/>
            <person name="Spirin V."/>
            <person name="Szebenyi C."/>
            <person name="Tomsovsky M."/>
            <person name="Tulloss R.E."/>
            <person name="Uehling J."/>
            <person name="Grigoriev I.V."/>
            <person name="Vagvolgyi C."/>
            <person name="Papp T."/>
            <person name="Martin F.M."/>
            <person name="Miettinen O."/>
            <person name="Hibbett D.S."/>
            <person name="Nagy L.G."/>
        </authorList>
    </citation>
    <scope>NUCLEOTIDE SEQUENCE [LARGE SCALE GENOMIC DNA]</scope>
    <source>
        <strain evidence="1 2">CBS 962.96</strain>
    </source>
</reference>
<evidence type="ECO:0000313" key="2">
    <source>
        <dbReference type="Proteomes" id="UP000297245"/>
    </source>
</evidence>
<dbReference type="AlphaFoldDB" id="A0A4S8MBB2"/>
<name>A0A4S8MBB2_DENBC</name>